<gene>
    <name evidence="2" type="ORF">Ae201684_003028</name>
</gene>
<proteinExistence type="predicted"/>
<accession>A0A6G0XN68</accession>
<dbReference type="Pfam" id="PF04749">
    <property type="entry name" value="PLAC8"/>
    <property type="match status" value="1"/>
</dbReference>
<dbReference type="Proteomes" id="UP000481153">
    <property type="component" value="Unassembled WGS sequence"/>
</dbReference>
<sequence>MTSPAKVDKDMEDRLHSKTKLAVNFPPADVIAAALSHSESTESCKEVPVRRAPTKSIIHHHIEAMDAPVAQELPLKGPDGTRESLFGTKLHMPQISETRMVQSIPHRPPVSHAIQQRGADSNGLIVGYWKDGICDCYTHWFPNAIMSFLCPCVALAQVTHRIGLLHYRATLTLFGTVLFAAILCILIRSIELYHGDQFMTNKLIPIGQEKNLSMEDTVSSALDIMDVQAHSASRATTFLALGLTCSSIASLLVWYVRAVVRDGFRIPGNCVEDMVFSFFCPCCVIAQAATQCEAYEKKLSFRPRDVLQGYVIASFQVAPFSPPSVVSGNFDQYDGVPCVL</sequence>
<dbReference type="AlphaFoldDB" id="A0A6G0XN68"/>
<keyword evidence="1" id="KW-0472">Membrane</keyword>
<comment type="caution">
    <text evidence="2">The sequence shown here is derived from an EMBL/GenBank/DDBJ whole genome shotgun (WGS) entry which is preliminary data.</text>
</comment>
<keyword evidence="3" id="KW-1185">Reference proteome</keyword>
<keyword evidence="1" id="KW-0812">Transmembrane</keyword>
<feature type="transmembrane region" description="Helical" evidence="1">
    <location>
        <begin position="171"/>
        <end position="190"/>
    </location>
</feature>
<protein>
    <recommendedName>
        <fullName evidence="4">PLAC8 family protein</fullName>
    </recommendedName>
</protein>
<dbReference type="PANTHER" id="PTHR15907">
    <property type="entry name" value="DUF614 FAMILY PROTEIN-RELATED"/>
    <property type="match status" value="1"/>
</dbReference>
<dbReference type="VEuPathDB" id="FungiDB:AeMF1_000849"/>
<keyword evidence="1" id="KW-1133">Transmembrane helix</keyword>
<organism evidence="2 3">
    <name type="scientific">Aphanomyces euteiches</name>
    <dbReference type="NCBI Taxonomy" id="100861"/>
    <lineage>
        <taxon>Eukaryota</taxon>
        <taxon>Sar</taxon>
        <taxon>Stramenopiles</taxon>
        <taxon>Oomycota</taxon>
        <taxon>Saprolegniomycetes</taxon>
        <taxon>Saprolegniales</taxon>
        <taxon>Verrucalvaceae</taxon>
        <taxon>Aphanomyces</taxon>
    </lineage>
</organism>
<dbReference type="EMBL" id="VJMJ01000034">
    <property type="protein sequence ID" value="KAF0741836.1"/>
    <property type="molecule type" value="Genomic_DNA"/>
</dbReference>
<feature type="transmembrane region" description="Helical" evidence="1">
    <location>
        <begin position="235"/>
        <end position="256"/>
    </location>
</feature>
<dbReference type="InterPro" id="IPR006461">
    <property type="entry name" value="PLAC_motif_containing"/>
</dbReference>
<evidence type="ECO:0000313" key="2">
    <source>
        <dbReference type="EMBL" id="KAF0741836.1"/>
    </source>
</evidence>
<name>A0A6G0XN68_9STRA</name>
<evidence type="ECO:0008006" key="4">
    <source>
        <dbReference type="Google" id="ProtNLM"/>
    </source>
</evidence>
<reference evidence="2 3" key="1">
    <citation type="submission" date="2019-07" db="EMBL/GenBank/DDBJ databases">
        <title>Genomics analysis of Aphanomyces spp. identifies a new class of oomycete effector associated with host adaptation.</title>
        <authorList>
            <person name="Gaulin E."/>
        </authorList>
    </citation>
    <scope>NUCLEOTIDE SEQUENCE [LARGE SCALE GENOMIC DNA]</scope>
    <source>
        <strain evidence="2 3">ATCC 201684</strain>
    </source>
</reference>
<dbReference type="NCBIfam" id="TIGR01571">
    <property type="entry name" value="A_thal_Cys_rich"/>
    <property type="match status" value="1"/>
</dbReference>
<evidence type="ECO:0000256" key="1">
    <source>
        <dbReference type="SAM" id="Phobius"/>
    </source>
</evidence>
<evidence type="ECO:0000313" key="3">
    <source>
        <dbReference type="Proteomes" id="UP000481153"/>
    </source>
</evidence>